<dbReference type="Pfam" id="PF17920">
    <property type="entry name" value="TetR_C_16"/>
    <property type="match status" value="1"/>
</dbReference>
<dbReference type="PRINTS" id="PR00455">
    <property type="entry name" value="HTHTETR"/>
</dbReference>
<dbReference type="InterPro" id="IPR050109">
    <property type="entry name" value="HTH-type_TetR-like_transc_reg"/>
</dbReference>
<dbReference type="InterPro" id="IPR036271">
    <property type="entry name" value="Tet_transcr_reg_TetR-rel_C_sf"/>
</dbReference>
<evidence type="ECO:0000256" key="2">
    <source>
        <dbReference type="PROSITE-ProRule" id="PRU00335"/>
    </source>
</evidence>
<dbReference type="PATRIC" id="fig|1441730.3.peg.1985"/>
<dbReference type="InterPro" id="IPR009057">
    <property type="entry name" value="Homeodomain-like_sf"/>
</dbReference>
<dbReference type="GO" id="GO:0003700">
    <property type="term" value="F:DNA-binding transcription factor activity"/>
    <property type="evidence" value="ECO:0007669"/>
    <property type="project" value="TreeGrafter"/>
</dbReference>
<protein>
    <submittedName>
        <fullName evidence="4">TetR family transcriptional regulator</fullName>
    </submittedName>
</protein>
<dbReference type="Proteomes" id="UP000053060">
    <property type="component" value="Unassembled WGS sequence"/>
</dbReference>
<accession>A0A0V9ULI8</accession>
<name>A0A0V9ULI8_9NOCA</name>
<reference evidence="4 5" key="2">
    <citation type="journal article" date="2016" name="Genome Announc.">
        <title>Draft Genome Sequence of a Versatile Hydrocarbon-Degrading Bacterium, Rhodococcus pyridinivorans Strain KG-16, Collected from Oil Fields in India.</title>
        <authorList>
            <person name="Aggarwal R.K."/>
            <person name="Dawar C."/>
            <person name="Phanindranath R."/>
            <person name="Mutnuri L."/>
            <person name="Dayal A.M."/>
        </authorList>
    </citation>
    <scope>NUCLEOTIDE SEQUENCE [LARGE SCALE GENOMIC DNA]</scope>
    <source>
        <strain evidence="4 5">KG-16</strain>
    </source>
</reference>
<evidence type="ECO:0000259" key="3">
    <source>
        <dbReference type="PROSITE" id="PS50977"/>
    </source>
</evidence>
<dbReference type="InterPro" id="IPR041678">
    <property type="entry name" value="TetR_C_16"/>
</dbReference>
<evidence type="ECO:0000313" key="4">
    <source>
        <dbReference type="EMBL" id="KSZ58864.1"/>
    </source>
</evidence>
<comment type="caution">
    <text evidence="4">The sequence shown here is derived from an EMBL/GenBank/DDBJ whole genome shotgun (WGS) entry which is preliminary data.</text>
</comment>
<dbReference type="PROSITE" id="PS50977">
    <property type="entry name" value="HTH_TETR_2"/>
    <property type="match status" value="1"/>
</dbReference>
<sequence length="203" mass="21610">MTSEAGTRRPGRRPGNSGARDDILASARELFAANGFDKTTVRAVAARAGVDPALVHHYFGTKLQLFTASIALPVDPRDVLAPVYAAAPEDLGRALATALLGVWDSPHRDAAVAMFRAQIAGGDSGLIRSFLLEVALAPLFERIDRPVGTGRLRAELVATQMTGIMLVRYIIGLEPLASMPSEQLVEIVAPTVQHYLTGDLPGM</sequence>
<reference evidence="5" key="1">
    <citation type="submission" date="2015-01" db="EMBL/GenBank/DDBJ databases">
        <title>Draft genome sequence of Rhodococcus pyridinivorans strain KG-16, a hydrocarbon-degrading bacterium.</title>
        <authorList>
            <person name="Aggarwal R.K."/>
            <person name="Dawar C."/>
        </authorList>
    </citation>
    <scope>NUCLEOTIDE SEQUENCE [LARGE SCALE GENOMIC DNA]</scope>
    <source>
        <strain evidence="5">KG-16</strain>
    </source>
</reference>
<dbReference type="Gene3D" id="1.10.357.10">
    <property type="entry name" value="Tetracycline Repressor, domain 2"/>
    <property type="match status" value="1"/>
</dbReference>
<dbReference type="Gene3D" id="1.10.10.60">
    <property type="entry name" value="Homeodomain-like"/>
    <property type="match status" value="1"/>
</dbReference>
<dbReference type="AlphaFoldDB" id="A0A0V9ULI8"/>
<dbReference type="PANTHER" id="PTHR30055">
    <property type="entry name" value="HTH-TYPE TRANSCRIPTIONAL REGULATOR RUTR"/>
    <property type="match status" value="1"/>
</dbReference>
<evidence type="ECO:0000313" key="5">
    <source>
        <dbReference type="Proteomes" id="UP000053060"/>
    </source>
</evidence>
<evidence type="ECO:0000256" key="1">
    <source>
        <dbReference type="ARBA" id="ARBA00023125"/>
    </source>
</evidence>
<dbReference type="PANTHER" id="PTHR30055:SF235">
    <property type="entry name" value="TRANSCRIPTIONAL REGULATORY PROTEIN"/>
    <property type="match status" value="1"/>
</dbReference>
<organism evidence="4 5">
    <name type="scientific">Rhodococcus pyridinivorans KG-16</name>
    <dbReference type="NCBI Taxonomy" id="1441730"/>
    <lineage>
        <taxon>Bacteria</taxon>
        <taxon>Bacillati</taxon>
        <taxon>Actinomycetota</taxon>
        <taxon>Actinomycetes</taxon>
        <taxon>Mycobacteriales</taxon>
        <taxon>Nocardiaceae</taxon>
        <taxon>Rhodococcus</taxon>
    </lineage>
</organism>
<feature type="DNA-binding region" description="H-T-H motif" evidence="2">
    <location>
        <begin position="40"/>
        <end position="59"/>
    </location>
</feature>
<proteinExistence type="predicted"/>
<dbReference type="GO" id="GO:0000976">
    <property type="term" value="F:transcription cis-regulatory region binding"/>
    <property type="evidence" value="ECO:0007669"/>
    <property type="project" value="TreeGrafter"/>
</dbReference>
<dbReference type="SUPFAM" id="SSF48498">
    <property type="entry name" value="Tetracyclin repressor-like, C-terminal domain"/>
    <property type="match status" value="1"/>
</dbReference>
<dbReference type="RefSeq" id="WP_060651652.1">
    <property type="nucleotide sequence ID" value="NZ_AZXY01000004.1"/>
</dbReference>
<dbReference type="InterPro" id="IPR001647">
    <property type="entry name" value="HTH_TetR"/>
</dbReference>
<keyword evidence="1 2" id="KW-0238">DNA-binding</keyword>
<dbReference type="EMBL" id="AZXY01000004">
    <property type="protein sequence ID" value="KSZ58864.1"/>
    <property type="molecule type" value="Genomic_DNA"/>
</dbReference>
<dbReference type="Pfam" id="PF00440">
    <property type="entry name" value="TetR_N"/>
    <property type="match status" value="1"/>
</dbReference>
<dbReference type="SUPFAM" id="SSF46689">
    <property type="entry name" value="Homeodomain-like"/>
    <property type="match status" value="1"/>
</dbReference>
<gene>
    <name evidence="4" type="ORF">Z045_09550</name>
</gene>
<feature type="domain" description="HTH tetR-type" evidence="3">
    <location>
        <begin position="17"/>
        <end position="77"/>
    </location>
</feature>